<protein>
    <submittedName>
        <fullName evidence="1">Uncharacterized protein</fullName>
    </submittedName>
</protein>
<reference evidence="1 2" key="1">
    <citation type="submission" date="2023-07" db="EMBL/GenBank/DDBJ databases">
        <title>Genomic Encyclopedia of Type Strains, Phase IV (KMG-IV): sequencing the most valuable type-strain genomes for metagenomic binning, comparative biology and taxonomic classification.</title>
        <authorList>
            <person name="Goeker M."/>
        </authorList>
    </citation>
    <scope>NUCLEOTIDE SEQUENCE [LARGE SCALE GENOMIC DNA]</scope>
    <source>
        <strain evidence="1 2">DSM 9768</strain>
    </source>
</reference>
<name>A0ABT9ZUV8_9BACI</name>
<proteinExistence type="predicted"/>
<dbReference type="Proteomes" id="UP001230005">
    <property type="component" value="Unassembled WGS sequence"/>
</dbReference>
<dbReference type="RefSeq" id="WP_307325816.1">
    <property type="nucleotide sequence ID" value="NZ_JAUSUG010000008.1"/>
</dbReference>
<keyword evidence="2" id="KW-1185">Reference proteome</keyword>
<evidence type="ECO:0000313" key="1">
    <source>
        <dbReference type="EMBL" id="MDQ0255030.1"/>
    </source>
</evidence>
<dbReference type="EMBL" id="JAUSUG010000008">
    <property type="protein sequence ID" value="MDQ0255030.1"/>
    <property type="molecule type" value="Genomic_DNA"/>
</dbReference>
<gene>
    <name evidence="1" type="ORF">J2S74_002412</name>
</gene>
<accession>A0ABT9ZUV8</accession>
<sequence>MKKILLLIVIIGFLFTSPIDVKGNEFSWYSHKILKVTIVTEDIYYEWEYENPDSFEYEEGNTIVREQEAKESFKQILTYFDLTRDTITNEQISSLEKNGYESIVRAVVKRVDRNDHFQTWIWNRN</sequence>
<evidence type="ECO:0000313" key="2">
    <source>
        <dbReference type="Proteomes" id="UP001230005"/>
    </source>
</evidence>
<organism evidence="1 2">
    <name type="scientific">Evansella vedderi</name>
    <dbReference type="NCBI Taxonomy" id="38282"/>
    <lineage>
        <taxon>Bacteria</taxon>
        <taxon>Bacillati</taxon>
        <taxon>Bacillota</taxon>
        <taxon>Bacilli</taxon>
        <taxon>Bacillales</taxon>
        <taxon>Bacillaceae</taxon>
        <taxon>Evansella</taxon>
    </lineage>
</organism>
<comment type="caution">
    <text evidence="1">The sequence shown here is derived from an EMBL/GenBank/DDBJ whole genome shotgun (WGS) entry which is preliminary data.</text>
</comment>